<evidence type="ECO:0000313" key="4">
    <source>
        <dbReference type="EMBL" id="MDY0748605.1"/>
    </source>
</evidence>
<dbReference type="Gene3D" id="3.40.50.2300">
    <property type="match status" value="1"/>
</dbReference>
<keyword evidence="5" id="KW-1185">Reference proteome</keyword>
<dbReference type="InterPro" id="IPR011006">
    <property type="entry name" value="CheY-like_superfamily"/>
</dbReference>
<gene>
    <name evidence="4" type="ORF">SNE35_29175</name>
</gene>
<organism evidence="4 5">
    <name type="scientific">Roseateles agri</name>
    <dbReference type="NCBI Taxonomy" id="3098619"/>
    <lineage>
        <taxon>Bacteria</taxon>
        <taxon>Pseudomonadati</taxon>
        <taxon>Pseudomonadota</taxon>
        <taxon>Betaproteobacteria</taxon>
        <taxon>Burkholderiales</taxon>
        <taxon>Sphaerotilaceae</taxon>
        <taxon>Roseateles</taxon>
    </lineage>
</organism>
<reference evidence="4 5" key="1">
    <citation type="submission" date="2023-11" db="EMBL/GenBank/DDBJ databases">
        <title>Paucibacter sp. nov., isolated from fresh soil in Korea.</title>
        <authorList>
            <person name="Le N.T.T."/>
        </authorList>
    </citation>
    <scope>NUCLEOTIDE SEQUENCE [LARGE SCALE GENOMIC DNA]</scope>
    <source>
        <strain evidence="4 5">R3-3</strain>
    </source>
</reference>
<keyword evidence="1 2" id="KW-0597">Phosphoprotein</keyword>
<dbReference type="PANTHER" id="PTHR44591">
    <property type="entry name" value="STRESS RESPONSE REGULATOR PROTEIN 1"/>
    <property type="match status" value="1"/>
</dbReference>
<dbReference type="PANTHER" id="PTHR44591:SF3">
    <property type="entry name" value="RESPONSE REGULATORY DOMAIN-CONTAINING PROTEIN"/>
    <property type="match status" value="1"/>
</dbReference>
<evidence type="ECO:0000256" key="2">
    <source>
        <dbReference type="PROSITE-ProRule" id="PRU00169"/>
    </source>
</evidence>
<accession>A0ABU5DSE4</accession>
<dbReference type="Pfam" id="PF00072">
    <property type="entry name" value="Response_reg"/>
    <property type="match status" value="1"/>
</dbReference>
<dbReference type="SMART" id="SM00448">
    <property type="entry name" value="REC"/>
    <property type="match status" value="1"/>
</dbReference>
<proteinExistence type="predicted"/>
<evidence type="ECO:0000313" key="5">
    <source>
        <dbReference type="Proteomes" id="UP001285263"/>
    </source>
</evidence>
<name>A0ABU5DSE4_9BURK</name>
<feature type="domain" description="Response regulatory" evidence="3">
    <location>
        <begin position="9"/>
        <end position="124"/>
    </location>
</feature>
<dbReference type="InterPro" id="IPR050595">
    <property type="entry name" value="Bact_response_regulator"/>
</dbReference>
<evidence type="ECO:0000259" key="3">
    <source>
        <dbReference type="PROSITE" id="PS50110"/>
    </source>
</evidence>
<protein>
    <submittedName>
        <fullName evidence="4">Response regulator</fullName>
    </submittedName>
</protein>
<dbReference type="InterPro" id="IPR001789">
    <property type="entry name" value="Sig_transdc_resp-reg_receiver"/>
</dbReference>
<dbReference type="EMBL" id="JAXCLA010000011">
    <property type="protein sequence ID" value="MDY0748605.1"/>
    <property type="molecule type" value="Genomic_DNA"/>
</dbReference>
<feature type="modified residue" description="4-aspartylphosphate" evidence="2">
    <location>
        <position position="58"/>
    </location>
</feature>
<dbReference type="RefSeq" id="WP_320426573.1">
    <property type="nucleotide sequence ID" value="NZ_JAXCLA010000011.1"/>
</dbReference>
<dbReference type="Proteomes" id="UP001285263">
    <property type="component" value="Unassembled WGS sequence"/>
</dbReference>
<comment type="caution">
    <text evidence="4">The sequence shown here is derived from an EMBL/GenBank/DDBJ whole genome shotgun (WGS) entry which is preliminary data.</text>
</comment>
<evidence type="ECO:0000256" key="1">
    <source>
        <dbReference type="ARBA" id="ARBA00022553"/>
    </source>
</evidence>
<dbReference type="SUPFAM" id="SSF52172">
    <property type="entry name" value="CheY-like"/>
    <property type="match status" value="1"/>
</dbReference>
<sequence length="130" mass="13668">MGDISMVQRVMLVDDNLDALETLAEVLRYSDFEVATAATPKAALALAPNFRPHVALLDVSLPGMDGYELAKALRAAVGPALRLITLSGHGSPADFQRAAAAGLERHLVKPVDLDEMIGILNQAPATTPPG</sequence>
<dbReference type="PROSITE" id="PS50110">
    <property type="entry name" value="RESPONSE_REGULATORY"/>
    <property type="match status" value="1"/>
</dbReference>